<keyword evidence="3" id="KW-1185">Reference proteome</keyword>
<keyword evidence="1" id="KW-0732">Signal</keyword>
<feature type="signal peptide" evidence="1">
    <location>
        <begin position="1"/>
        <end position="38"/>
    </location>
</feature>
<evidence type="ECO:0000256" key="1">
    <source>
        <dbReference type="SAM" id="SignalP"/>
    </source>
</evidence>
<name>A0A1W1VS33_9BACT</name>
<dbReference type="EMBL" id="FWWW01000070">
    <property type="protein sequence ID" value="SMB95704.1"/>
    <property type="molecule type" value="Genomic_DNA"/>
</dbReference>
<protein>
    <recommendedName>
        <fullName evidence="4">DUF1795 domain-containing protein</fullName>
    </recommendedName>
</protein>
<reference evidence="2 3" key="1">
    <citation type="submission" date="2017-04" db="EMBL/GenBank/DDBJ databases">
        <authorList>
            <person name="Afonso C.L."/>
            <person name="Miller P.J."/>
            <person name="Scott M.A."/>
            <person name="Spackman E."/>
            <person name="Goraichik I."/>
            <person name="Dimitrov K.M."/>
            <person name="Suarez D.L."/>
            <person name="Swayne D.E."/>
        </authorList>
    </citation>
    <scope>NUCLEOTIDE SEQUENCE [LARGE SCALE GENOMIC DNA]</scope>
    <source>
        <strain evidence="2 3">DSM 11622</strain>
    </source>
</reference>
<sequence length="196" mass="22779">MDKCSILSFTFFRFKAMRKVLLLPVLCLFLLLTAARPAAEVELIKKRVLSERVEILIPKGFEVMSEQQMEFNYAKSQSRPSMIFTNSKEASLTFNYTDNAADQDMIDMYAATFYKTYTKQFKDAKWFENGVKEINGRKVGYMELMKPELGHEVYTLIFFTDVEDKLLMCTFTCADRQKPEWEAVAKQIMASVKTNQ</sequence>
<accession>A0A1W1VS33</accession>
<evidence type="ECO:0008006" key="4">
    <source>
        <dbReference type="Google" id="ProtNLM"/>
    </source>
</evidence>
<evidence type="ECO:0000313" key="3">
    <source>
        <dbReference type="Proteomes" id="UP000192266"/>
    </source>
</evidence>
<proteinExistence type="predicted"/>
<evidence type="ECO:0000313" key="2">
    <source>
        <dbReference type="EMBL" id="SMB95704.1"/>
    </source>
</evidence>
<organism evidence="2 3">
    <name type="scientific">Hymenobacter roseosalivarius DSM 11622</name>
    <dbReference type="NCBI Taxonomy" id="645990"/>
    <lineage>
        <taxon>Bacteria</taxon>
        <taxon>Pseudomonadati</taxon>
        <taxon>Bacteroidota</taxon>
        <taxon>Cytophagia</taxon>
        <taxon>Cytophagales</taxon>
        <taxon>Hymenobacteraceae</taxon>
        <taxon>Hymenobacter</taxon>
    </lineage>
</organism>
<gene>
    <name evidence="2" type="ORF">SAMN00120144_0452</name>
</gene>
<dbReference type="AlphaFoldDB" id="A0A1W1VS33"/>
<feature type="chain" id="PRO_5013094149" description="DUF1795 domain-containing protein" evidence="1">
    <location>
        <begin position="39"/>
        <end position="196"/>
    </location>
</feature>
<dbReference type="Proteomes" id="UP000192266">
    <property type="component" value="Unassembled WGS sequence"/>
</dbReference>
<dbReference type="Gene3D" id="3.40.1000.10">
    <property type="entry name" value="Mog1/PsbP, alpha/beta/alpha sandwich"/>
    <property type="match status" value="1"/>
</dbReference>